<accession>A0A518CC87</accession>
<dbReference type="OrthoDB" id="9814775at2"/>
<evidence type="ECO:0000259" key="1">
    <source>
        <dbReference type="Pfam" id="PF13304"/>
    </source>
</evidence>
<reference evidence="3" key="1">
    <citation type="submission" date="2019-02" db="EMBL/GenBank/DDBJ databases">
        <title>Deep-cultivation of Planctomycetes and their phenomic and genomic characterization uncovers novel biology.</title>
        <authorList>
            <person name="Wiegand S."/>
            <person name="Jogler M."/>
            <person name="Boedeker C."/>
            <person name="Pinto D."/>
            <person name="Vollmers J."/>
            <person name="Rivas-Marin E."/>
            <person name="Kohn T."/>
            <person name="Peeters S.H."/>
            <person name="Heuer A."/>
            <person name="Rast P."/>
            <person name="Oberbeckmann S."/>
            <person name="Bunk B."/>
            <person name="Jeske O."/>
            <person name="Meyerdierks A."/>
            <person name="Storesund J.E."/>
            <person name="Kallscheuer N."/>
            <person name="Luecker S."/>
            <person name="Lage O.M."/>
            <person name="Pohl T."/>
            <person name="Merkel B.J."/>
            <person name="Hornburger P."/>
            <person name="Mueller R.-W."/>
            <person name="Bruemmer F."/>
            <person name="Labrenz M."/>
            <person name="Spormann A.M."/>
            <person name="Op den Camp H."/>
            <person name="Overmann J."/>
            <person name="Amann R."/>
            <person name="Jetten M.S.M."/>
            <person name="Mascher T."/>
            <person name="Medema M.H."/>
            <person name="Devos D.P."/>
            <person name="Kaster A.-K."/>
            <person name="Ovreas L."/>
            <person name="Rohde M."/>
            <person name="Galperin M.Y."/>
            <person name="Jogler C."/>
        </authorList>
    </citation>
    <scope>NUCLEOTIDE SEQUENCE [LARGE SCALE GENOMIC DNA]</scope>
    <source>
        <strain evidence="3">Pan97</strain>
    </source>
</reference>
<keyword evidence="3" id="KW-1185">Reference proteome</keyword>
<dbReference type="PANTHER" id="PTHR40396:SF1">
    <property type="entry name" value="ATPASE AAA-TYPE CORE DOMAIN-CONTAINING PROTEIN"/>
    <property type="match status" value="1"/>
</dbReference>
<organism evidence="2 3">
    <name type="scientific">Bremerella volcania</name>
    <dbReference type="NCBI Taxonomy" id="2527984"/>
    <lineage>
        <taxon>Bacteria</taxon>
        <taxon>Pseudomonadati</taxon>
        <taxon>Planctomycetota</taxon>
        <taxon>Planctomycetia</taxon>
        <taxon>Pirellulales</taxon>
        <taxon>Pirellulaceae</taxon>
        <taxon>Bremerella</taxon>
    </lineage>
</organism>
<dbReference type="Gene3D" id="3.40.50.300">
    <property type="entry name" value="P-loop containing nucleotide triphosphate hydrolases"/>
    <property type="match status" value="1"/>
</dbReference>
<dbReference type="NCBIfam" id="NF047739">
    <property type="entry name" value="antiphage_MADS3"/>
    <property type="match status" value="1"/>
</dbReference>
<dbReference type="EMBL" id="CP036289">
    <property type="protein sequence ID" value="QDU76846.1"/>
    <property type="molecule type" value="Genomic_DNA"/>
</dbReference>
<protein>
    <recommendedName>
        <fullName evidence="1">ATPase AAA-type core domain-containing protein</fullName>
    </recommendedName>
</protein>
<name>A0A518CC87_9BACT</name>
<evidence type="ECO:0000313" key="2">
    <source>
        <dbReference type="EMBL" id="QDU76846.1"/>
    </source>
</evidence>
<dbReference type="InterPro" id="IPR003959">
    <property type="entry name" value="ATPase_AAA_core"/>
</dbReference>
<gene>
    <name evidence="2" type="ORF">Pan97_39030</name>
</gene>
<dbReference type="RefSeq" id="WP_144975281.1">
    <property type="nucleotide sequence ID" value="NZ_CP036289.1"/>
</dbReference>
<sequence>MITRIEAYRYRCFNDVGVGVDFSEYNIIAGRNGAGKTTLLDIPVLLGDMIRSRFCADAFLKPQASWITPRAHTVQELFFREESNQLTFAVEAQLPPEVVSRLTDSTDVEMQANEELWPKKLRYELRLELFSGTGEFQVRDERLFLFPEKHPTTPDFRSEGLLGDPTKVRKESSPILGHEHWLSVLHRSGGSPAIFSQEVEDKQAKTKRPILQMRVPTGQVALAVLPPDSQVYPAANWFRNLLEQKAVFFDPKWNTLRSACPPGQKKGIVTDGSTMPWLALELQNADPDRFERWVKHVRTGLRNVKAIRAVEREEDHHAYFVVTYENGYEVTSSGLSEGTLRLMALTLIPYLPVERLPDHLVIEQPEDGIHPRAIETVLDALRSIYDCQVWVSTQSPLVLAHSEVSEVVCASIESDGSASILTGSDHPRLKDWKGSVDLGTLLATGVLG</sequence>
<dbReference type="InterPro" id="IPR027417">
    <property type="entry name" value="P-loop_NTPase"/>
</dbReference>
<dbReference type="KEGG" id="bvo:Pan97_39030"/>
<dbReference type="PANTHER" id="PTHR40396">
    <property type="entry name" value="ATPASE-LIKE PROTEIN"/>
    <property type="match status" value="1"/>
</dbReference>
<proteinExistence type="predicted"/>
<dbReference type="GO" id="GO:0016887">
    <property type="term" value="F:ATP hydrolysis activity"/>
    <property type="evidence" value="ECO:0007669"/>
    <property type="project" value="InterPro"/>
</dbReference>
<dbReference type="Proteomes" id="UP000318626">
    <property type="component" value="Chromosome"/>
</dbReference>
<dbReference type="AlphaFoldDB" id="A0A518CC87"/>
<feature type="domain" description="ATPase AAA-type core" evidence="1">
    <location>
        <begin position="298"/>
        <end position="400"/>
    </location>
</feature>
<evidence type="ECO:0000313" key="3">
    <source>
        <dbReference type="Proteomes" id="UP000318626"/>
    </source>
</evidence>
<dbReference type="Pfam" id="PF13304">
    <property type="entry name" value="AAA_21"/>
    <property type="match status" value="1"/>
</dbReference>
<dbReference type="SUPFAM" id="SSF52540">
    <property type="entry name" value="P-loop containing nucleoside triphosphate hydrolases"/>
    <property type="match status" value="1"/>
</dbReference>
<dbReference type="GO" id="GO:0005524">
    <property type="term" value="F:ATP binding"/>
    <property type="evidence" value="ECO:0007669"/>
    <property type="project" value="InterPro"/>
</dbReference>